<dbReference type="OrthoDB" id="43906at2759"/>
<keyword evidence="4" id="KW-0547">Nucleotide-binding</keyword>
<dbReference type="InterPro" id="IPR045864">
    <property type="entry name" value="aa-tRNA-synth_II/BPL/LPL"/>
</dbReference>
<dbReference type="GO" id="GO:0005524">
    <property type="term" value="F:ATP binding"/>
    <property type="evidence" value="ECO:0007669"/>
    <property type="project" value="UniProtKB-KW"/>
</dbReference>
<comment type="caution">
    <text evidence="11">The sequence shown here is derived from an EMBL/GenBank/DDBJ whole genome shotgun (WGS) entry which is preliminary data.</text>
</comment>
<evidence type="ECO:0000313" key="12">
    <source>
        <dbReference type="Proteomes" id="UP000769157"/>
    </source>
</evidence>
<organism evidence="11 12">
    <name type="scientific">Ogataea philodendri</name>
    <dbReference type="NCBI Taxonomy" id="1378263"/>
    <lineage>
        <taxon>Eukaryota</taxon>
        <taxon>Fungi</taxon>
        <taxon>Dikarya</taxon>
        <taxon>Ascomycota</taxon>
        <taxon>Saccharomycotina</taxon>
        <taxon>Pichiomycetes</taxon>
        <taxon>Pichiales</taxon>
        <taxon>Pichiaceae</taxon>
        <taxon>Ogataea</taxon>
    </lineage>
</organism>
<feature type="domain" description="Aminoacyl-transfer RNA synthetases class-II family profile" evidence="10">
    <location>
        <begin position="161"/>
        <end position="463"/>
    </location>
</feature>
<dbReference type="Pfam" id="PF00152">
    <property type="entry name" value="tRNA-synt_2"/>
    <property type="match status" value="1"/>
</dbReference>
<evidence type="ECO:0000256" key="9">
    <source>
        <dbReference type="ARBA" id="ARBA00068798"/>
    </source>
</evidence>
<sequence>MFSRALTRQVSVRFIRCNSSLPEGSTELPICVRDLVQDAPAIGQSIKINGWVKSSRVSKNVAFVDLVDGTTDQDVKCVIRPPSLLPKDVSTGAGVQIAGVWSQGKGKQSHEIQVTSDPGSAVKVLGSVEELYPLQKRNHTSQFLRTIPEYRWRVPEAGATLRLGSRLESALTSFFDTNSFYKTHPPMVTSSDCEGAGELFRVESASKLSSKEQFFGKEAYLTVSTQLHLEVLSAALGRVWTLSPCFRAEESDTNRHLSEFWMLEAEISFVETVDQLTRFSEAMLRHVGQRLLQHGESGLPEIAKARWEMLAHGKYTQITYTEAIDLVQRNSELFTTVPQWGSGLGSEHEKWLAGEHFKGPVFVVDYPVEEKPFYMKKNTDGKTVACYDLLIPDIGELIGGSVREHDLQKLELEMAARKMDAGPLTWYLNLRKNGSVPHGGFGLGFERLLQYLSGADNIRDTIPFPRAANQCTC</sequence>
<dbReference type="InterPro" id="IPR004522">
    <property type="entry name" value="Asn-tRNA-ligase"/>
</dbReference>
<evidence type="ECO:0000256" key="7">
    <source>
        <dbReference type="ARBA" id="ARBA00023146"/>
    </source>
</evidence>
<evidence type="ECO:0000259" key="10">
    <source>
        <dbReference type="PROSITE" id="PS50862"/>
    </source>
</evidence>
<protein>
    <recommendedName>
        <fullName evidence="9">Asparagine--tRNA ligase, mitochondrial</fullName>
        <ecNumber evidence="2">6.1.1.22</ecNumber>
    </recommendedName>
    <alternativeName>
        <fullName evidence="8">Asparaginyl-tRNA synthetase</fullName>
    </alternativeName>
</protein>
<dbReference type="InterPro" id="IPR012340">
    <property type="entry name" value="NA-bd_OB-fold"/>
</dbReference>
<reference evidence="11" key="2">
    <citation type="submission" date="2021-01" db="EMBL/GenBank/DDBJ databases">
        <authorList>
            <person name="Schikora-Tamarit M.A."/>
        </authorList>
    </citation>
    <scope>NUCLEOTIDE SEQUENCE</scope>
    <source>
        <strain evidence="11">CBS6075</strain>
    </source>
</reference>
<dbReference type="InterPro" id="IPR002312">
    <property type="entry name" value="Asp/Asn-tRNA-synth_IIb"/>
</dbReference>
<name>A0A9P8T1E5_9ASCO</name>
<dbReference type="GeneID" id="70238219"/>
<evidence type="ECO:0000256" key="6">
    <source>
        <dbReference type="ARBA" id="ARBA00022917"/>
    </source>
</evidence>
<reference evidence="11" key="1">
    <citation type="journal article" date="2021" name="Open Biol.">
        <title>Shared evolutionary footprints suggest mitochondrial oxidative damage underlies multiple complex I losses in fungi.</title>
        <authorList>
            <person name="Schikora-Tamarit M.A."/>
            <person name="Marcet-Houben M."/>
            <person name="Nosek J."/>
            <person name="Gabaldon T."/>
        </authorList>
    </citation>
    <scope>NUCLEOTIDE SEQUENCE</scope>
    <source>
        <strain evidence="11">CBS6075</strain>
    </source>
</reference>
<evidence type="ECO:0000256" key="8">
    <source>
        <dbReference type="ARBA" id="ARBA00029886"/>
    </source>
</evidence>
<dbReference type="EC" id="6.1.1.22" evidence="2"/>
<dbReference type="FunFam" id="3.30.930.10:FF:000016">
    <property type="entry name" value="Asparagine--tRNA ligase"/>
    <property type="match status" value="1"/>
</dbReference>
<dbReference type="PANTHER" id="PTHR22594:SF34">
    <property type="entry name" value="ASPARAGINE--TRNA LIGASE, MITOCHONDRIAL-RELATED"/>
    <property type="match status" value="1"/>
</dbReference>
<accession>A0A9P8T1E5</accession>
<dbReference type="PRINTS" id="PR01042">
    <property type="entry name" value="TRNASYNTHASP"/>
</dbReference>
<dbReference type="NCBIfam" id="NF003037">
    <property type="entry name" value="PRK03932.1"/>
    <property type="match status" value="1"/>
</dbReference>
<keyword evidence="7" id="KW-0030">Aminoacyl-tRNA synthetase</keyword>
<evidence type="ECO:0000256" key="2">
    <source>
        <dbReference type="ARBA" id="ARBA00012816"/>
    </source>
</evidence>
<dbReference type="SUPFAM" id="SSF55681">
    <property type="entry name" value="Class II aaRS and biotin synthetases"/>
    <property type="match status" value="1"/>
</dbReference>
<evidence type="ECO:0000256" key="1">
    <source>
        <dbReference type="ARBA" id="ARBA00008226"/>
    </source>
</evidence>
<dbReference type="InterPro" id="IPR006195">
    <property type="entry name" value="aa-tRNA-synth_II"/>
</dbReference>
<keyword evidence="12" id="KW-1185">Reference proteome</keyword>
<dbReference type="CDD" id="cd00776">
    <property type="entry name" value="AsxRS_core"/>
    <property type="match status" value="1"/>
</dbReference>
<dbReference type="NCBIfam" id="TIGR00457">
    <property type="entry name" value="asnS"/>
    <property type="match status" value="1"/>
</dbReference>
<evidence type="ECO:0000256" key="4">
    <source>
        <dbReference type="ARBA" id="ARBA00022741"/>
    </source>
</evidence>
<keyword evidence="5" id="KW-0067">ATP-binding</keyword>
<dbReference type="SUPFAM" id="SSF50249">
    <property type="entry name" value="Nucleic acid-binding proteins"/>
    <property type="match status" value="1"/>
</dbReference>
<gene>
    <name evidence="11" type="ORF">OGAPHI_006255</name>
</gene>
<keyword evidence="3" id="KW-0436">Ligase</keyword>
<dbReference type="EMBL" id="JAEUBE010000414">
    <property type="protein sequence ID" value="KAH3662074.1"/>
    <property type="molecule type" value="Genomic_DNA"/>
</dbReference>
<dbReference type="GO" id="GO:0006421">
    <property type="term" value="P:asparaginyl-tRNA aminoacylation"/>
    <property type="evidence" value="ECO:0007669"/>
    <property type="project" value="InterPro"/>
</dbReference>
<evidence type="ECO:0000313" key="11">
    <source>
        <dbReference type="EMBL" id="KAH3662074.1"/>
    </source>
</evidence>
<dbReference type="AlphaFoldDB" id="A0A9P8T1E5"/>
<dbReference type="Gene3D" id="2.40.50.140">
    <property type="entry name" value="Nucleic acid-binding proteins"/>
    <property type="match status" value="1"/>
</dbReference>
<dbReference type="RefSeq" id="XP_046059178.1">
    <property type="nucleotide sequence ID" value="XM_046207523.1"/>
</dbReference>
<dbReference type="PROSITE" id="PS50862">
    <property type="entry name" value="AA_TRNA_LIGASE_II"/>
    <property type="match status" value="1"/>
</dbReference>
<keyword evidence="6" id="KW-0648">Protein biosynthesis</keyword>
<proteinExistence type="inferred from homology"/>
<dbReference type="InterPro" id="IPR004364">
    <property type="entry name" value="Aa-tRNA-synt_II"/>
</dbReference>
<evidence type="ECO:0000256" key="5">
    <source>
        <dbReference type="ARBA" id="ARBA00022840"/>
    </source>
</evidence>
<dbReference type="Gene3D" id="3.30.930.10">
    <property type="entry name" value="Bira Bifunctional Protein, Domain 2"/>
    <property type="match status" value="1"/>
</dbReference>
<dbReference type="CDD" id="cd04318">
    <property type="entry name" value="EcAsnRS_like_N"/>
    <property type="match status" value="1"/>
</dbReference>
<dbReference type="PANTHER" id="PTHR22594">
    <property type="entry name" value="ASPARTYL/LYSYL-TRNA SYNTHETASE"/>
    <property type="match status" value="1"/>
</dbReference>
<comment type="similarity">
    <text evidence="1">Belongs to the class-II aminoacyl-tRNA synthetase family.</text>
</comment>
<dbReference type="GO" id="GO:0005739">
    <property type="term" value="C:mitochondrion"/>
    <property type="evidence" value="ECO:0007669"/>
    <property type="project" value="TreeGrafter"/>
</dbReference>
<evidence type="ECO:0000256" key="3">
    <source>
        <dbReference type="ARBA" id="ARBA00022598"/>
    </source>
</evidence>
<dbReference type="GO" id="GO:0004816">
    <property type="term" value="F:asparagine-tRNA ligase activity"/>
    <property type="evidence" value="ECO:0007669"/>
    <property type="project" value="UniProtKB-EC"/>
</dbReference>
<dbReference type="Proteomes" id="UP000769157">
    <property type="component" value="Unassembled WGS sequence"/>
</dbReference>